<protein>
    <recommendedName>
        <fullName evidence="2">Cytochrome b5 heme-binding domain-containing protein</fullName>
    </recommendedName>
</protein>
<dbReference type="Pfam" id="PF00173">
    <property type="entry name" value="Cyt-b5"/>
    <property type="match status" value="1"/>
</dbReference>
<dbReference type="PANTHER" id="PTHR10281:SF115">
    <property type="entry name" value="BINDING PROTEIN, PUTATIVE (AFU_ORTHOLOGUE AFUA_4G06240)-RELATED"/>
    <property type="match status" value="1"/>
</dbReference>
<dbReference type="InterPro" id="IPR050577">
    <property type="entry name" value="MAPR/NEUFC/NENF-like"/>
</dbReference>
<dbReference type="Gene3D" id="3.10.120.10">
    <property type="entry name" value="Cytochrome b5-like heme/steroid binding domain"/>
    <property type="match status" value="1"/>
</dbReference>
<dbReference type="GeneID" id="41996631"/>
<sequence>MAGKFEPKVPVNLDPPKDDVISKEELARANGATEGGKCYVAIKVSHCTSTSQDATHRATHLIQGSTTDRLSPQGKVYDVTGNKAYLPGASYNVFAGKDASRALAKSSTKPEDALPEWKDLDDKEKGVLNDWITFFSKRYNIVGVVEGATNME</sequence>
<dbReference type="Proteomes" id="UP000253153">
    <property type="component" value="Unassembled WGS sequence"/>
</dbReference>
<dbReference type="OrthoDB" id="899at2759"/>
<feature type="domain" description="Cytochrome b5 heme-binding" evidence="2">
    <location>
        <begin position="21"/>
        <end position="146"/>
    </location>
</feature>
<name>A0A366RF77_9HYPO</name>
<evidence type="ECO:0000313" key="3">
    <source>
        <dbReference type="EMBL" id="RBR15793.1"/>
    </source>
</evidence>
<dbReference type="RefSeq" id="XP_031014593.1">
    <property type="nucleotide sequence ID" value="XM_031161335.1"/>
</dbReference>
<dbReference type="SMART" id="SM01117">
    <property type="entry name" value="Cyt-b5"/>
    <property type="match status" value="1"/>
</dbReference>
<dbReference type="AlphaFoldDB" id="A0A366RF77"/>
<dbReference type="GO" id="GO:0016020">
    <property type="term" value="C:membrane"/>
    <property type="evidence" value="ECO:0007669"/>
    <property type="project" value="TreeGrafter"/>
</dbReference>
<accession>A0A366RF77</accession>
<evidence type="ECO:0000259" key="2">
    <source>
        <dbReference type="SMART" id="SM01117"/>
    </source>
</evidence>
<gene>
    <name evidence="3" type="ORF">FIESC28_07194</name>
</gene>
<dbReference type="GO" id="GO:0005783">
    <property type="term" value="C:endoplasmic reticulum"/>
    <property type="evidence" value="ECO:0007669"/>
    <property type="project" value="TreeGrafter"/>
</dbReference>
<reference evidence="3 4" key="1">
    <citation type="submission" date="2018-06" db="EMBL/GenBank/DDBJ databases">
        <title>Fusarium incarnatum-equiseti species complex species 28.</title>
        <authorList>
            <person name="Gardiner D.M."/>
        </authorList>
    </citation>
    <scope>NUCLEOTIDE SEQUENCE [LARGE SCALE GENOMIC DNA]</scope>
    <source>
        <strain evidence="3 4">FIESC_28</strain>
    </source>
</reference>
<comment type="similarity">
    <text evidence="1">Belongs to the cytochrome b5 family. MAPR subfamily.</text>
</comment>
<evidence type="ECO:0000256" key="1">
    <source>
        <dbReference type="ARBA" id="ARBA00038357"/>
    </source>
</evidence>
<organism evidence="3 4">
    <name type="scientific">Fusarium coffeatum</name>
    <dbReference type="NCBI Taxonomy" id="231269"/>
    <lineage>
        <taxon>Eukaryota</taxon>
        <taxon>Fungi</taxon>
        <taxon>Dikarya</taxon>
        <taxon>Ascomycota</taxon>
        <taxon>Pezizomycotina</taxon>
        <taxon>Sordariomycetes</taxon>
        <taxon>Hypocreomycetidae</taxon>
        <taxon>Hypocreales</taxon>
        <taxon>Nectriaceae</taxon>
        <taxon>Fusarium</taxon>
        <taxon>Fusarium incarnatum-equiseti species complex</taxon>
    </lineage>
</organism>
<dbReference type="SUPFAM" id="SSF55856">
    <property type="entry name" value="Cytochrome b5-like heme/steroid binding domain"/>
    <property type="match status" value="1"/>
</dbReference>
<dbReference type="InterPro" id="IPR001199">
    <property type="entry name" value="Cyt_B5-like_heme/steroid-bd"/>
</dbReference>
<keyword evidence="4" id="KW-1185">Reference proteome</keyword>
<dbReference type="EMBL" id="QKXC01000152">
    <property type="protein sequence ID" value="RBR15793.1"/>
    <property type="molecule type" value="Genomic_DNA"/>
</dbReference>
<comment type="caution">
    <text evidence="3">The sequence shown here is derived from an EMBL/GenBank/DDBJ whole genome shotgun (WGS) entry which is preliminary data.</text>
</comment>
<dbReference type="PANTHER" id="PTHR10281">
    <property type="entry name" value="MEMBRANE-ASSOCIATED PROGESTERONE RECEPTOR COMPONENT-RELATED"/>
    <property type="match status" value="1"/>
</dbReference>
<proteinExistence type="inferred from homology"/>
<evidence type="ECO:0000313" key="4">
    <source>
        <dbReference type="Proteomes" id="UP000253153"/>
    </source>
</evidence>
<dbReference type="InterPro" id="IPR036400">
    <property type="entry name" value="Cyt_B5-like_heme/steroid_sf"/>
</dbReference>